<gene>
    <name evidence="9" type="ordered locus">CAALFM_CR10290CA</name>
    <name evidence="8" type="ordered locus">orf19.7604</name>
</gene>
<dbReference type="FunCoup" id="A0A1D8PU73">
    <property type="interactions" value="43"/>
</dbReference>
<dbReference type="Pfam" id="PF08626">
    <property type="entry name" value="TRAPPC9-Trs120"/>
    <property type="match status" value="1"/>
</dbReference>
<dbReference type="VEuPathDB" id="FungiDB:CR_10290C_A"/>
<reference evidence="9 10" key="1">
    <citation type="journal article" date="2004" name="Proc. Natl. Acad. Sci. U.S.A.">
        <title>The diploid genome sequence of Candida albicans.</title>
        <authorList>
            <person name="Jones T."/>
            <person name="Federspiel N.A."/>
            <person name="Chibana H."/>
            <person name="Dungan J."/>
            <person name="Kalman S."/>
            <person name="Magee B.B."/>
            <person name="Newport G."/>
            <person name="Thorstenson Y.R."/>
            <person name="Agabian N."/>
            <person name="Magee P.T."/>
            <person name="Davis R.W."/>
            <person name="Scherer S."/>
        </authorList>
    </citation>
    <scope>NUCLEOTIDE SEQUENCE [LARGE SCALE GENOMIC DNA]</scope>
    <source>
        <strain evidence="10">SC5314 / ATCC MYA-2876</strain>
    </source>
</reference>
<feature type="domain" description="Trs120/TRAPPC9 TPR region" evidence="4">
    <location>
        <begin position="364"/>
        <end position="592"/>
    </location>
</feature>
<feature type="domain" description="Trs120/TRAPPC9 N-terminal" evidence="3">
    <location>
        <begin position="5"/>
        <end position="305"/>
    </location>
</feature>
<dbReference type="Pfam" id="PF26280">
    <property type="entry name" value="Ig_TRAPPC9-Trs120_2nd"/>
    <property type="match status" value="1"/>
</dbReference>
<dbReference type="AlphaFoldDB" id="A0A1D8PU73"/>
<evidence type="ECO:0000259" key="3">
    <source>
        <dbReference type="Pfam" id="PF08626"/>
    </source>
</evidence>
<comment type="subcellular location">
    <subcellularLocation>
        <location evidence="1">Golgi apparatus</location>
    </subcellularLocation>
</comment>
<dbReference type="eggNOG" id="KOG1953">
    <property type="taxonomic scope" value="Eukaryota"/>
</dbReference>
<feature type="domain" description="Trs120/TRAPPC9 first Ig-like" evidence="5">
    <location>
        <begin position="622"/>
        <end position="689"/>
    </location>
</feature>
<evidence type="ECO:0000259" key="7">
    <source>
        <dbReference type="Pfam" id="PF26283"/>
    </source>
</evidence>
<evidence type="ECO:0000259" key="4">
    <source>
        <dbReference type="Pfam" id="PF26251"/>
    </source>
</evidence>
<dbReference type="CGD" id="CAL0000190214">
    <property type="gene designation" value="orf19.7604"/>
</dbReference>
<evidence type="ECO:0000313" key="9">
    <source>
        <dbReference type="EMBL" id="AOW31679.1"/>
    </source>
</evidence>
<dbReference type="InParanoid" id="A0A1D8PU73"/>
<dbReference type="Proteomes" id="UP000000559">
    <property type="component" value="Chromosome R"/>
</dbReference>
<dbReference type="PANTHER" id="PTHR21512">
    <property type="entry name" value="TRAFFICKING PROTEIN PARTICLE COMPLEX SUBUNIT 9"/>
    <property type="match status" value="1"/>
</dbReference>
<dbReference type="InterPro" id="IPR058568">
    <property type="entry name" value="Ig_TRAPPC9_Trs120_4th"/>
</dbReference>
<dbReference type="RefSeq" id="XP_719366.1">
    <property type="nucleotide sequence ID" value="XM_714273.1"/>
</dbReference>
<dbReference type="GO" id="GO:0005802">
    <property type="term" value="C:trans-Golgi network"/>
    <property type="evidence" value="ECO:0000318"/>
    <property type="project" value="GO_Central"/>
</dbReference>
<dbReference type="InterPro" id="IPR058567">
    <property type="entry name" value="Ig_TRAPPC9_Trs120_3rd"/>
</dbReference>
<dbReference type="Pfam" id="PF26282">
    <property type="entry name" value="Ig_TRAPPC9-Trs120_3rd"/>
    <property type="match status" value="1"/>
</dbReference>
<dbReference type="Pfam" id="PF26254">
    <property type="entry name" value="Ig_TRAPPC9-Trs120_1st"/>
    <property type="match status" value="2"/>
</dbReference>
<organism evidence="9 10">
    <name type="scientific">Candida albicans (strain SC5314 / ATCC MYA-2876)</name>
    <name type="common">Yeast</name>
    <dbReference type="NCBI Taxonomy" id="237561"/>
    <lineage>
        <taxon>Eukaryota</taxon>
        <taxon>Fungi</taxon>
        <taxon>Dikarya</taxon>
        <taxon>Ascomycota</taxon>
        <taxon>Saccharomycotina</taxon>
        <taxon>Pichiomycetes</taxon>
        <taxon>Debaryomycetaceae</taxon>
        <taxon>Candida/Lodderomyces clade</taxon>
        <taxon>Candida</taxon>
    </lineage>
</organism>
<dbReference type="EMBL" id="CP017630">
    <property type="protein sequence ID" value="AOW31679.1"/>
    <property type="molecule type" value="Genomic_DNA"/>
</dbReference>
<dbReference type="OMA" id="EHSRDRM"/>
<feature type="domain" description="Trs120/TRAPPC9 first Ig-like" evidence="5">
    <location>
        <begin position="743"/>
        <end position="841"/>
    </location>
</feature>
<dbReference type="Pfam" id="PF26251">
    <property type="entry name" value="TPR_TRAPPC9-Trs120"/>
    <property type="match status" value="1"/>
</dbReference>
<dbReference type="InterPro" id="IPR058563">
    <property type="entry name" value="Trs120_TRAPPC9_N"/>
</dbReference>
<evidence type="ECO:0008006" key="11">
    <source>
        <dbReference type="Google" id="ProtNLM"/>
    </source>
</evidence>
<keyword evidence="10" id="KW-1185">Reference proteome</keyword>
<proteinExistence type="predicted"/>
<sequence length="1274" mass="143162">MWDKYNFITPAKVRVLLVPINDCTPSNFQRYLHLIQTNVGEVRLLDIRENNKLHYFNSVTSPQGRIFPEFITSSIDNELIFLHDFDPFRKTFIVLGVGPYGQDPSTALVELKKKYNTAIVHNVILFDTPEDKLNEQVPEVFFHNGTTSHLTALETIFCDISGNFLEKLDAYASAYANITLRSPVSITDSHVLTKTINQAQKRLSSGSTSFKVTFNNSTTTSTTTPGSTLEKSKTHLKHLGRQRKLMGSFYLLAGKYHDAFQNFIESLTSLKKSDDFLWLASALEGVAVSIVLMQFIGTAYQLPNQTMNPVLQVSKIRGSIDTATVRKTSIDSNVSSPRNSINGSNGFGFNALTSAIPDFNNLPVQELLKIITSRVVYYFSMSTNDIENMVPDIVYVESILRRIKLLIGIHFSSSMEDIVKGTITPTPNGSFPKIEIIDEIDKIFSLQITDLNIVDQCRIYSALATMYADLGLMRKNAFILRLLISAILPHLSSGELPAQSIKEVLENVFVLYDICDEPESFSEAARFHGQSNWTSLQIQLLRLALKVAENLNDQELLLKLCTLLLTRYTHCLPTDDQIKLKNKVDSALKSNGGLSIPYWDPFLVRKVKFVNSKPRGNLIPMKETLNSNNSSQPFFDPYTKKESDKAFVPTLVKDDISQLKVTLQNPFAFEVEIHEITIVSEGAQIETIKSLIRPLESITSKPSSTMPNGNIVNNKLRGHPGKKSSSTTSVVHQGVSHTTSTNSASTFVLAPRSMESVMLSFKAISTGQVKITGFDVSIGNCQTQFFHIIDEEKFDHTIKLQKVNQKSKQTTSVLDKVVTNLQSQSVLGRVMTSSLSLSIIPPQPSLTLLEISASNGCLMLLEGEKHNVTVTLANHSAQSINYLTFSFWDSNIEFLNKKLTNPNLTAAEVHELEWKLLVFKPFRILNKDVIGETINPGGVVELQCELTSRKFMNESKIILEYAHKSDTEQSFMKNLNIPLNVSVMPSIDVVGCEMLPAISISDNVPHSIGQALKCVKNVDDYCLLVLDLRNSWGERLECNLKYNEFELSEPMQAGKTQRFIIPIKRIEVDITKTIPSLRNKQFIKNYNISDEEEKHMKKLFWLRNSILENLVGSWKLGRRHGVIDLRPIRLTTKMANILSYENIQVHNTVLTDDDLQVDSIGKSYNLSTDQFYVLKTTIINHSKKPINGIVRQLPFPIHNTPTKSSSSRPQLSIDKKMLVNGTLQNKFPEIAPGDQLVLETSFVIIQNGEFEWGTVVDLFSDKIICREQLYITAN</sequence>
<evidence type="ECO:0000259" key="6">
    <source>
        <dbReference type="Pfam" id="PF26282"/>
    </source>
</evidence>
<dbReference type="KEGG" id="cal:CAALFM_CR10290CA"/>
<dbReference type="InterPro" id="IPR058564">
    <property type="entry name" value="TPR_TRAPPC9_Trs120"/>
</dbReference>
<evidence type="ECO:0000259" key="5">
    <source>
        <dbReference type="Pfam" id="PF26254"/>
    </source>
</evidence>
<dbReference type="STRING" id="237561.A0A1D8PU73"/>
<dbReference type="InterPro" id="IPR058565">
    <property type="entry name" value="Ig_TRAPPC9_Trs120_1st"/>
</dbReference>
<feature type="domain" description="Trs120/TRAPPC9 fourth Ig-like" evidence="7">
    <location>
        <begin position="1143"/>
        <end position="1274"/>
    </location>
</feature>
<dbReference type="InterPro" id="IPR013935">
    <property type="entry name" value="Trs120_TRAPPC9"/>
</dbReference>
<protein>
    <recommendedName>
        <fullName evidence="11">Trs120p</fullName>
    </recommendedName>
</protein>
<evidence type="ECO:0000256" key="1">
    <source>
        <dbReference type="ARBA" id="ARBA00004555"/>
    </source>
</evidence>
<dbReference type="PANTHER" id="PTHR21512:SF5">
    <property type="entry name" value="TRAFFICKING PROTEIN PARTICLE COMPLEX SUBUNIT 9"/>
    <property type="match status" value="1"/>
</dbReference>
<accession>A0A1D8PU73</accession>
<reference evidence="9 10" key="3">
    <citation type="journal article" date="2013" name="Genome Biol.">
        <title>Assembly of a phased diploid Candida albicans genome facilitates allele-specific measurements and provides a simple model for repeat and indel structure.</title>
        <authorList>
            <person name="Muzzey D."/>
            <person name="Schwartz K."/>
            <person name="Weissman J.S."/>
            <person name="Sherlock G."/>
        </authorList>
    </citation>
    <scope>NUCLEOTIDE SEQUENCE [LARGE SCALE GENOMIC DNA]</scope>
    <source>
        <strain evidence="10">SC5314 / ATCC MYA-2876</strain>
    </source>
</reference>
<evidence type="ECO:0000313" key="10">
    <source>
        <dbReference type="Proteomes" id="UP000000559"/>
    </source>
</evidence>
<evidence type="ECO:0000256" key="2">
    <source>
        <dbReference type="ARBA" id="ARBA00023034"/>
    </source>
</evidence>
<dbReference type="GeneID" id="3638935"/>
<reference evidence="9 10" key="2">
    <citation type="journal article" date="2007" name="Genome Biol.">
        <title>Assembly of the Candida albicans genome into sixteen supercontigs aligned on the eight chromosomes.</title>
        <authorList>
            <person name="van het Hoog M."/>
            <person name="Rast T.J."/>
            <person name="Martchenko M."/>
            <person name="Grindle S."/>
            <person name="Dignard D."/>
            <person name="Hogues H."/>
            <person name="Cuomo C."/>
            <person name="Berriman M."/>
            <person name="Scherer S."/>
            <person name="Magee B.B."/>
            <person name="Whiteway M."/>
            <person name="Chibana H."/>
            <person name="Nantel A."/>
            <person name="Magee P.T."/>
        </authorList>
    </citation>
    <scope>GENOME REANNOTATION</scope>
    <source>
        <strain evidence="10">SC5314 / ATCC MYA-2876</strain>
    </source>
</reference>
<evidence type="ECO:0000313" key="8">
    <source>
        <dbReference type="CGD" id="CAL0000190214"/>
    </source>
</evidence>
<dbReference type="OrthoDB" id="27962at2759"/>
<dbReference type="Pfam" id="PF26283">
    <property type="entry name" value="Ig_TRAPPC9-Trs120_4th"/>
    <property type="match status" value="1"/>
</dbReference>
<keyword evidence="2" id="KW-0333">Golgi apparatus</keyword>
<feature type="domain" description="Trs120/TRAPPC9 third Ig-like" evidence="6">
    <location>
        <begin position="987"/>
        <end position="1138"/>
    </location>
</feature>
<name>A0A1D8PU73_CANAL</name>